<accession>A0A8J3C6A1</accession>
<dbReference type="EMBL" id="BMMK01000002">
    <property type="protein sequence ID" value="GGM38737.1"/>
    <property type="molecule type" value="Genomic_DNA"/>
</dbReference>
<sequence length="111" mass="12570">MDPDRDYWHKLEFFEIRRGVRKLLYSAAICDHGFYVGRRAGVTSVQATAERYAREIGEDFVRDMPGRWLVRVSRITPPSEGGETIQQLCTVELRGATPQPTQAASLAAESR</sequence>
<dbReference type="RefSeq" id="WP_189053763.1">
    <property type="nucleotide sequence ID" value="NZ_BMMK01000002.1"/>
</dbReference>
<gene>
    <name evidence="1" type="ORF">GCM10012275_07070</name>
</gene>
<protein>
    <submittedName>
        <fullName evidence="1">Uncharacterized protein</fullName>
    </submittedName>
</protein>
<reference evidence="1" key="1">
    <citation type="journal article" date="2014" name="Int. J. Syst. Evol. Microbiol.">
        <title>Complete genome sequence of Corynebacterium casei LMG S-19264T (=DSM 44701T), isolated from a smear-ripened cheese.</title>
        <authorList>
            <consortium name="US DOE Joint Genome Institute (JGI-PGF)"/>
            <person name="Walter F."/>
            <person name="Albersmeier A."/>
            <person name="Kalinowski J."/>
            <person name="Ruckert C."/>
        </authorList>
    </citation>
    <scope>NUCLEOTIDE SEQUENCE</scope>
    <source>
        <strain evidence="1">CGMCC 4.5737</strain>
    </source>
</reference>
<comment type="caution">
    <text evidence="1">The sequence shown here is derived from an EMBL/GenBank/DDBJ whole genome shotgun (WGS) entry which is preliminary data.</text>
</comment>
<reference evidence="1" key="2">
    <citation type="submission" date="2020-09" db="EMBL/GenBank/DDBJ databases">
        <authorList>
            <person name="Sun Q."/>
            <person name="Zhou Y."/>
        </authorList>
    </citation>
    <scope>NUCLEOTIDE SEQUENCE</scope>
    <source>
        <strain evidence="1">CGMCC 4.5737</strain>
    </source>
</reference>
<evidence type="ECO:0000313" key="2">
    <source>
        <dbReference type="Proteomes" id="UP000637578"/>
    </source>
</evidence>
<evidence type="ECO:0000313" key="1">
    <source>
        <dbReference type="EMBL" id="GGM38737.1"/>
    </source>
</evidence>
<organism evidence="1 2">
    <name type="scientific">Longimycelium tulufanense</name>
    <dbReference type="NCBI Taxonomy" id="907463"/>
    <lineage>
        <taxon>Bacteria</taxon>
        <taxon>Bacillati</taxon>
        <taxon>Actinomycetota</taxon>
        <taxon>Actinomycetes</taxon>
        <taxon>Pseudonocardiales</taxon>
        <taxon>Pseudonocardiaceae</taxon>
        <taxon>Longimycelium</taxon>
    </lineage>
</organism>
<dbReference type="Proteomes" id="UP000637578">
    <property type="component" value="Unassembled WGS sequence"/>
</dbReference>
<proteinExistence type="predicted"/>
<dbReference type="AlphaFoldDB" id="A0A8J3C6A1"/>
<keyword evidence="2" id="KW-1185">Reference proteome</keyword>
<name>A0A8J3C6A1_9PSEU</name>